<reference evidence="2 3" key="1">
    <citation type="submission" date="2024-10" db="EMBL/GenBank/DDBJ databases">
        <title>The Natural Products Discovery Center: Release of the First 8490 Sequenced Strains for Exploring Actinobacteria Biosynthetic Diversity.</title>
        <authorList>
            <person name="Kalkreuter E."/>
            <person name="Kautsar S.A."/>
            <person name="Yang D."/>
            <person name="Bader C.D."/>
            <person name="Teijaro C.N."/>
            <person name="Fluegel L."/>
            <person name="Davis C.M."/>
            <person name="Simpson J.R."/>
            <person name="Lauterbach L."/>
            <person name="Steele A.D."/>
            <person name="Gui C."/>
            <person name="Meng S."/>
            <person name="Li G."/>
            <person name="Viehrig K."/>
            <person name="Ye F."/>
            <person name="Su P."/>
            <person name="Kiefer A.F."/>
            <person name="Nichols A."/>
            <person name="Cepeda A.J."/>
            <person name="Yan W."/>
            <person name="Fan B."/>
            <person name="Jiang Y."/>
            <person name="Adhikari A."/>
            <person name="Zheng C.-J."/>
            <person name="Schuster L."/>
            <person name="Cowan T.M."/>
            <person name="Smanski M.J."/>
            <person name="Chevrette M.G."/>
            <person name="De Carvalho L.P.S."/>
            <person name="Shen B."/>
        </authorList>
    </citation>
    <scope>NUCLEOTIDE SEQUENCE [LARGE SCALE GENOMIC DNA]</scope>
    <source>
        <strain evidence="2 3">NPDC019275</strain>
    </source>
</reference>
<organism evidence="2 3">
    <name type="scientific">Nocardia xishanensis</name>
    <dbReference type="NCBI Taxonomy" id="238964"/>
    <lineage>
        <taxon>Bacteria</taxon>
        <taxon>Bacillati</taxon>
        <taxon>Actinomycetota</taxon>
        <taxon>Actinomycetes</taxon>
        <taxon>Mycobacteriales</taxon>
        <taxon>Nocardiaceae</taxon>
        <taxon>Nocardia</taxon>
    </lineage>
</organism>
<dbReference type="Pfam" id="PF13468">
    <property type="entry name" value="Glyoxalase_3"/>
    <property type="match status" value="1"/>
</dbReference>
<keyword evidence="3" id="KW-1185">Reference proteome</keyword>
<evidence type="ECO:0000313" key="2">
    <source>
        <dbReference type="EMBL" id="MFI2477476.1"/>
    </source>
</evidence>
<dbReference type="Proteomes" id="UP001611415">
    <property type="component" value="Unassembled WGS sequence"/>
</dbReference>
<dbReference type="EMBL" id="JBIRYO010000025">
    <property type="protein sequence ID" value="MFI2477476.1"/>
    <property type="molecule type" value="Genomic_DNA"/>
</dbReference>
<dbReference type="SUPFAM" id="SSF54593">
    <property type="entry name" value="Glyoxalase/Bleomycin resistance protein/Dihydroxybiphenyl dioxygenase"/>
    <property type="match status" value="1"/>
</dbReference>
<gene>
    <name evidence="2" type="ORF">ACH49W_29225</name>
</gene>
<accession>A0ABW7X8M7</accession>
<comment type="caution">
    <text evidence="2">The sequence shown here is derived from an EMBL/GenBank/DDBJ whole genome shotgun (WGS) entry which is preliminary data.</text>
</comment>
<proteinExistence type="predicted"/>
<dbReference type="InterPro" id="IPR029068">
    <property type="entry name" value="Glyas_Bleomycin-R_OHBP_Dase"/>
</dbReference>
<dbReference type="RefSeq" id="WP_357401970.1">
    <property type="nucleotide sequence ID" value="NZ_JBEYCD010000003.1"/>
</dbReference>
<sequence>MLDRDIDRIDHSVLYTTDMDATATTYQRLGFTLSPLSMHLGSDRPGGERKPMGAGNRCALFGRTYLELLGLFGDGSVDPWNIRPLIAEYEGLHGYSFGCADAELTEKRLRAAGLTDSGVLPLQRDVETPAGTATAHFQAVHLDRALTPEGLIHVARHLTPELIHQPRYLEHANGATDLRSVLLVVDDADIEATVARYASILNGEPIVDGPLHVIPLPAGRVEIVAVSAFGDVLPGEPVPALPYMAAQTVAVRDVDAARALVEGNGFTTRDLPGGFFVGADQACGAALAFLETSPR</sequence>
<name>A0ABW7X8M7_9NOCA</name>
<protein>
    <submittedName>
        <fullName evidence="2">VOC family protein</fullName>
    </submittedName>
</protein>
<evidence type="ECO:0000313" key="3">
    <source>
        <dbReference type="Proteomes" id="UP001611415"/>
    </source>
</evidence>
<dbReference type="Gene3D" id="3.10.180.10">
    <property type="entry name" value="2,3-Dihydroxybiphenyl 1,2-Dioxygenase, domain 1"/>
    <property type="match status" value="1"/>
</dbReference>
<feature type="domain" description="Glyoxalase-like" evidence="1">
    <location>
        <begin position="9"/>
        <end position="200"/>
    </location>
</feature>
<dbReference type="InterPro" id="IPR025870">
    <property type="entry name" value="Glyoxalase-like_dom"/>
</dbReference>
<evidence type="ECO:0000259" key="1">
    <source>
        <dbReference type="Pfam" id="PF13468"/>
    </source>
</evidence>